<evidence type="ECO:0000256" key="1">
    <source>
        <dbReference type="SAM" id="MobiDB-lite"/>
    </source>
</evidence>
<dbReference type="Pfam" id="PF10137">
    <property type="entry name" value="CAP12-PCTIR_TIR"/>
    <property type="match status" value="1"/>
</dbReference>
<evidence type="ECO:0000313" key="4">
    <source>
        <dbReference type="Proteomes" id="UP001059475"/>
    </source>
</evidence>
<dbReference type="InterPro" id="IPR019302">
    <property type="entry name" value="CAP12/PCTIR_TIR_dom"/>
</dbReference>
<keyword evidence="4" id="KW-1185">Reference proteome</keyword>
<dbReference type="Proteomes" id="UP001059475">
    <property type="component" value="Chromosome"/>
</dbReference>
<feature type="compositionally biased region" description="Low complexity" evidence="1">
    <location>
        <begin position="48"/>
        <end position="63"/>
    </location>
</feature>
<evidence type="ECO:0000313" key="3">
    <source>
        <dbReference type="EMBL" id="UTO28234.1"/>
    </source>
</evidence>
<name>A0ABY5ES51_9HYPH</name>
<accession>A0ABY5ES51</accession>
<evidence type="ECO:0000259" key="2">
    <source>
        <dbReference type="Pfam" id="PF10137"/>
    </source>
</evidence>
<organism evidence="3 4">
    <name type="scientific">Bartonella harrusi</name>
    <dbReference type="NCBI Taxonomy" id="2961895"/>
    <lineage>
        <taxon>Bacteria</taxon>
        <taxon>Pseudomonadati</taxon>
        <taxon>Pseudomonadota</taxon>
        <taxon>Alphaproteobacteria</taxon>
        <taxon>Hyphomicrobiales</taxon>
        <taxon>Bartonellaceae</taxon>
        <taxon>Bartonella</taxon>
    </lineage>
</organism>
<sequence>MSPIKTYETGIINWCEKTGIISIQGDLAIQEKLKEVLPPHIEEKSQNPSPKTSLSPSPSSEAPLLPPPPPKFFIVHGHDHVSLDYLELTLRRLELAPYILQNTSGNGLTIIEALEQEICAQNRSIKFGIVLLTPDDMGYAKTDGPQKARPRARENVIFEMGMLISALSRKNVAILMKEDVDLLSDIKGIRYIPFKNHVKETVPKLIDRLLDSGFDLDPKKMAKASN</sequence>
<feature type="domain" description="CD-NTase-associated protein 12/Pycsar effector protein TIR" evidence="2">
    <location>
        <begin position="72"/>
        <end position="195"/>
    </location>
</feature>
<protein>
    <submittedName>
        <fullName evidence="3">Nucleotide-binding protein</fullName>
    </submittedName>
</protein>
<reference evidence="3" key="1">
    <citation type="submission" date="2022-07" db="EMBL/GenBank/DDBJ databases">
        <title>First report of Bartonella spp. in marsupials in Brazil, with a description of Bartonella harrusi sp. nov. and new proposal for taxonomic reclassification of species of the genus Bartonella.</title>
        <authorList>
            <person name="Amaral R.B."/>
        </authorList>
    </citation>
    <scope>NUCLEOTIDE SEQUENCE</scope>
    <source>
        <strain evidence="3">117A</strain>
    </source>
</reference>
<feature type="region of interest" description="Disordered" evidence="1">
    <location>
        <begin position="40"/>
        <end position="65"/>
    </location>
</feature>
<gene>
    <name evidence="3" type="ORF">NMK50_08815</name>
</gene>
<dbReference type="EMBL" id="CP101114">
    <property type="protein sequence ID" value="UTO28234.1"/>
    <property type="molecule type" value="Genomic_DNA"/>
</dbReference>
<proteinExistence type="predicted"/>
<dbReference type="RefSeq" id="WP_254770144.1">
    <property type="nucleotide sequence ID" value="NZ_CP101114.1"/>
</dbReference>